<feature type="transmembrane region" description="Helical" evidence="1">
    <location>
        <begin position="132"/>
        <end position="150"/>
    </location>
</feature>
<proteinExistence type="predicted"/>
<evidence type="ECO:0000256" key="1">
    <source>
        <dbReference type="SAM" id="Phobius"/>
    </source>
</evidence>
<keyword evidence="3" id="KW-1185">Reference proteome</keyword>
<dbReference type="Proteomes" id="UP001476798">
    <property type="component" value="Unassembled WGS sequence"/>
</dbReference>
<comment type="caution">
    <text evidence="2">The sequence shown here is derived from an EMBL/GenBank/DDBJ whole genome shotgun (WGS) entry which is preliminary data.</text>
</comment>
<accession>A0ABV0NQM1</accession>
<keyword evidence="1" id="KW-0472">Membrane</keyword>
<keyword evidence="1" id="KW-1133">Transmembrane helix</keyword>
<keyword evidence="1" id="KW-0812">Transmembrane</keyword>
<sequence>HNSIQAGPLWPVNVVLSPHSGSYVYASSLWPPHTSSTARPLGLLVYPLCLAPPVPQNSMPGRALGAETQPAASHAHGGRWSCKWRLYVCANAAPAEKGTNRHGPGRQRSPSAATLGQCTDLAFRLNAEDRAVLLWFVVLSIALVAMRKWILHTRFKRRPVGEE</sequence>
<feature type="non-terminal residue" evidence="2">
    <location>
        <position position="1"/>
    </location>
</feature>
<dbReference type="EMBL" id="JAHRIO010049979">
    <property type="protein sequence ID" value="MEQ2173705.1"/>
    <property type="molecule type" value="Genomic_DNA"/>
</dbReference>
<name>A0ABV0NQM1_9TELE</name>
<protein>
    <submittedName>
        <fullName evidence="2">Uncharacterized protein</fullName>
    </submittedName>
</protein>
<gene>
    <name evidence="2" type="ORF">GOODEAATRI_000097</name>
</gene>
<evidence type="ECO:0000313" key="3">
    <source>
        <dbReference type="Proteomes" id="UP001476798"/>
    </source>
</evidence>
<organism evidence="2 3">
    <name type="scientific">Goodea atripinnis</name>
    <dbReference type="NCBI Taxonomy" id="208336"/>
    <lineage>
        <taxon>Eukaryota</taxon>
        <taxon>Metazoa</taxon>
        <taxon>Chordata</taxon>
        <taxon>Craniata</taxon>
        <taxon>Vertebrata</taxon>
        <taxon>Euteleostomi</taxon>
        <taxon>Actinopterygii</taxon>
        <taxon>Neopterygii</taxon>
        <taxon>Teleostei</taxon>
        <taxon>Neoteleostei</taxon>
        <taxon>Acanthomorphata</taxon>
        <taxon>Ovalentaria</taxon>
        <taxon>Atherinomorphae</taxon>
        <taxon>Cyprinodontiformes</taxon>
        <taxon>Goodeidae</taxon>
        <taxon>Goodea</taxon>
    </lineage>
</organism>
<reference evidence="2 3" key="1">
    <citation type="submission" date="2021-06" db="EMBL/GenBank/DDBJ databases">
        <authorList>
            <person name="Palmer J.M."/>
        </authorList>
    </citation>
    <scope>NUCLEOTIDE SEQUENCE [LARGE SCALE GENOMIC DNA]</scope>
    <source>
        <strain evidence="2 3">GA_2019</strain>
        <tissue evidence="2">Muscle</tissue>
    </source>
</reference>
<evidence type="ECO:0000313" key="2">
    <source>
        <dbReference type="EMBL" id="MEQ2173705.1"/>
    </source>
</evidence>